<protein>
    <submittedName>
        <fullName evidence="1">Uncharacterized protein</fullName>
    </submittedName>
</protein>
<evidence type="ECO:0000313" key="2">
    <source>
        <dbReference type="Proteomes" id="UP000186394"/>
    </source>
</evidence>
<evidence type="ECO:0000313" key="1">
    <source>
        <dbReference type="EMBL" id="OLO48337.1"/>
    </source>
</evidence>
<dbReference type="EMBL" id="MSKL01000025">
    <property type="protein sequence ID" value="OLO48337.1"/>
    <property type="molecule type" value="Genomic_DNA"/>
</dbReference>
<dbReference type="AlphaFoldDB" id="A0A1Q8VJR3"/>
<dbReference type="RefSeq" id="WP_075418675.1">
    <property type="nucleotide sequence ID" value="NZ_MSKL01000025.1"/>
</dbReference>
<dbReference type="OrthoDB" id="9762378at2"/>
<organism evidence="1 2">
    <name type="scientific">Actinomyces oris</name>
    <dbReference type="NCBI Taxonomy" id="544580"/>
    <lineage>
        <taxon>Bacteria</taxon>
        <taxon>Bacillati</taxon>
        <taxon>Actinomycetota</taxon>
        <taxon>Actinomycetes</taxon>
        <taxon>Actinomycetales</taxon>
        <taxon>Actinomycetaceae</taxon>
        <taxon>Actinomyces</taxon>
    </lineage>
</organism>
<comment type="caution">
    <text evidence="1">The sequence shown here is derived from an EMBL/GenBank/DDBJ whole genome shotgun (WGS) entry which is preliminary data.</text>
</comment>
<proteinExistence type="predicted"/>
<sequence length="274" mass="29116">MADEKTEYCGPSQVTINIGASGVKINDEGKPQAPAGDLSAYVTREAADAAYATKIQVNGMGDSIRATRNTAEQTKADAAKAAEVAGQAEALTQQLARNMVRFAPVVRLDAGQPVPAGTPLGAVIVRSADPVSASPTLFPPISEWPKVSAAETGDGVRLDSQYPVLAPGLDQLKPSEGTWHLTVRYSYPGGNFGEEEGQAALYTARRFQEAGHPAQVDQGAKITDLTVRKGDHQVLELDIRPREVDPSVGDVWGVWLEAPIPSLTVHDVVLRRTV</sequence>
<dbReference type="Proteomes" id="UP000186394">
    <property type="component" value="Unassembled WGS sequence"/>
</dbReference>
<name>A0A1Q8VJR3_9ACTO</name>
<accession>A0A1Q8VJR3</accession>
<reference evidence="1 2" key="1">
    <citation type="submission" date="2016-12" db="EMBL/GenBank/DDBJ databases">
        <title>Genomic comparison of strains in the 'Actinomyces naeslundii' group.</title>
        <authorList>
            <person name="Mughal S.R."/>
            <person name="Do T."/>
            <person name="Gilbert S.C."/>
            <person name="Witherden E.A."/>
            <person name="Didelot X."/>
            <person name="Beighton D."/>
        </authorList>
    </citation>
    <scope>NUCLEOTIDE SEQUENCE [LARGE SCALE GENOMIC DNA]</scope>
    <source>
        <strain evidence="1 2">P6N</strain>
    </source>
</reference>
<gene>
    <name evidence="1" type="ORF">BKH28_10065</name>
</gene>